<dbReference type="Pfam" id="PF00078">
    <property type="entry name" value="RVT_1"/>
    <property type="match status" value="1"/>
</dbReference>
<evidence type="ECO:0000259" key="2">
    <source>
        <dbReference type="PROSITE" id="PS50878"/>
    </source>
</evidence>
<feature type="domain" description="Reverse transcriptase" evidence="2">
    <location>
        <begin position="903"/>
        <end position="1185"/>
    </location>
</feature>
<feature type="region of interest" description="Disordered" evidence="1">
    <location>
        <begin position="415"/>
        <end position="437"/>
    </location>
</feature>
<protein>
    <submittedName>
        <fullName evidence="3">Endonuclease/exonuclease/phosphatase superfamily</fullName>
    </submittedName>
</protein>
<dbReference type="GO" id="GO:0003676">
    <property type="term" value="F:nucleic acid binding"/>
    <property type="evidence" value="ECO:0007669"/>
    <property type="project" value="InterPro"/>
</dbReference>
<comment type="caution">
    <text evidence="3">The sequence shown here is derived from an EMBL/GenBank/DDBJ whole genome shotgun (WGS) entry which is preliminary data.</text>
</comment>
<name>A0A8T1Y7R5_9BRAS</name>
<keyword evidence="4" id="KW-1185">Reference proteome</keyword>
<dbReference type="Pfam" id="PF14111">
    <property type="entry name" value="DUF4283"/>
    <property type="match status" value="1"/>
</dbReference>
<keyword evidence="3" id="KW-0378">Hydrolase</keyword>
<reference evidence="3 4" key="1">
    <citation type="submission" date="2020-12" db="EMBL/GenBank/DDBJ databases">
        <title>Concerted genomic and epigenomic changes stabilize Arabidopsis allopolyploids.</title>
        <authorList>
            <person name="Chen Z."/>
        </authorList>
    </citation>
    <scope>NUCLEOTIDE SEQUENCE [LARGE SCALE GENOMIC DNA]</scope>
    <source>
        <strain evidence="3">Allo738</strain>
        <tissue evidence="3">Leaf</tissue>
    </source>
</reference>
<evidence type="ECO:0000313" key="4">
    <source>
        <dbReference type="Proteomes" id="UP000694240"/>
    </source>
</evidence>
<dbReference type="PANTHER" id="PTHR33116:SF86">
    <property type="entry name" value="REVERSE TRANSCRIPTASE DOMAIN-CONTAINING PROTEIN"/>
    <property type="match status" value="1"/>
</dbReference>
<dbReference type="Pfam" id="PF14392">
    <property type="entry name" value="zf-CCHC_4"/>
    <property type="match status" value="1"/>
</dbReference>
<dbReference type="InterPro" id="IPR005135">
    <property type="entry name" value="Endo/exonuclease/phosphatase"/>
</dbReference>
<sequence>MSSAMDRAMMAMSLDEEDVPLVMPDLPDYSSCKENVLSIVGRTLNPECQSMKNLIRNMPRKWQKEGRVRGVALSKERFQFFFNSEHDLEEVLAKGLHTFNDWTIVVDRWYENPPDDYLQFTPLWIQIWNLPINYYTEKAITLLGEQIGQVVEVVFTPDKPQIDEFVRVKVIFDVSRPLRRSKVVNLPKGETASVYFEYERVQKRCYECQRMTHEKDVCPVLIRKRQEVATARRAGGSMEKVKKPLVLKESDPLFGVLGEEQVGVDPATGRPRIAPVVLEGMRQYLRVSSEEEKLIRIDRVRQSVGEVEKDPLASKSILRLEPLPIIHKDMAKEKGVVFNYEDGVSSLNTQSASFPGYGLLECAAKISQERSWLLDPGTSFLVNDPSTSLVLSQPFQHNSTVFGSGLFEAGSSGIVQKQTKTRKRPSKNNRKPKPFIPNLEIGERSDLVVMEKKKEKAKRKADEGSTSTAKVSKLSFQECWLGYERVITVEPIGKCGGLAVFCKNNIEVEVLFMDKNLIDLQVQFGAKNFFVSCVYGDPDVTKRGAVWERISRVAVGRKDRWIMLGDFNSILNNGEKNGGPRRCDSYFKPFSDLLDVCDMVELPSQGNKFTWAGRRGDHWIQSRLDRAFGNKDWFVYFPASNQTFMDLRGSDHRPVLVSLISSKDTYRGQFRFDKRFLYKPEVHKAIEQAWNSKRNDSGFSVSQRLKVCRKSLSNWKKKNDMNALDKIHRCEAALEVLQSKVWPNLRQTRILKKELAVAYREEEQFWQQKSRQKWMRSGNRNSKFFHASVKDNRSRKRIEKLLDVNGNFQKSEAAKGEVAAAYFQNLFKSSNPSSFDDWFSGFVPRVTEEMNKRLVEKVSAEEVKEAVFSIKATSAPGPDGMSALFYHRYWKLVGQKVTSEVQNFFDNGVMPSEWNYTHLCLLPKTHHPSQMVDLRPISLCSVLYKIISKIIVKRLQPFLPQIVSVNQSAFISDRLITDNIMVAHEIVHSLQTHPIISKDFMALKSEMSKAYDRVEWSFLRSLLLKLGFHSRWVEWIMLCVSTVTFSVLVNDQPYGLIVPERGIRQGDPLSPFLFVLCTEGLTHLMNKAQREGKIEGVKFSLNGPEIHHLLFADDSLFMCKASKEQSLVLQTILTNYGAVTGQAVNLSKSSITFGSKVASEVKIDIQGSLGIFKEGGAGTYLGLPECFSGSKVDLLDYIKDRLKRKLSGWYSRNLSQGGKEVLLKSVAMAMPIFAMSCFKLPKTTCDNLSSAMADYWWSDCEHSRKTHWLSWEKLCLPKRLGGLGFKDIQMFNQALLAKQAWRILQDPECLLAQFMKSRYFPDNEFLSAPIGNRPSYAWRSIVHGRSLLTKGIEKRVGNGSSLNVWIDPWIEDEEEGMRAPYRRNYFFDVSLKVCSLIDLSLRDWDPDILRDLFVPGDIEIIKKIKPVVSLSDFYVWKHNKSGEFSVKSAYWLATMAVPSVVSREASALPSTNDLKVQVWDLLTDPKIKVFLWKCLSGALPVATALNGRGSKVDERCQTCGWEGEDVFHVLFACSFARQVWAMSDFPSPPGGFQDGSVFSNVAYLLSNRRNFLWPLELRLSFPWILWRIWKSRNSRFFEGKSFTAAETVGKIREDVLEWNEAQVVEVGEDLNGDNVGDVEVVSSVSKGSLGWTAPSRGWLKCNIGFSWAKRSRLAGGAWVIRDHEGNVIMHSRRPFSNCVDVIDAKLKCFLWAAESVHSHRLSKVVFAFQDPSFVGMVNRPKAWPSYRYHSQEVLMVLDGILNWKVVVEVVEANRGANLIAQSVTGDLRLQSYVAAGYPSWLQGVFDGERVLSSP</sequence>
<evidence type="ECO:0000313" key="3">
    <source>
        <dbReference type="EMBL" id="KAG7543186.1"/>
    </source>
</evidence>
<dbReference type="PANTHER" id="PTHR33116">
    <property type="entry name" value="REVERSE TRANSCRIPTASE ZINC-BINDING DOMAIN-CONTAINING PROTEIN-RELATED-RELATED"/>
    <property type="match status" value="1"/>
</dbReference>
<dbReference type="InterPro" id="IPR000477">
    <property type="entry name" value="RT_dom"/>
</dbReference>
<feature type="compositionally biased region" description="Basic residues" evidence="1">
    <location>
        <begin position="419"/>
        <end position="433"/>
    </location>
</feature>
<dbReference type="InterPro" id="IPR025558">
    <property type="entry name" value="DUF4283"/>
</dbReference>
<keyword evidence="3" id="KW-0255">Endonuclease</keyword>
<gene>
    <name evidence="3" type="ORF">ISN45_Aa07g031140</name>
</gene>
<dbReference type="InterPro" id="IPR025836">
    <property type="entry name" value="Zn_knuckle_CX2CX4HX4C"/>
</dbReference>
<organism evidence="3 4">
    <name type="scientific">Arabidopsis thaliana x Arabidopsis arenosa</name>
    <dbReference type="NCBI Taxonomy" id="1240361"/>
    <lineage>
        <taxon>Eukaryota</taxon>
        <taxon>Viridiplantae</taxon>
        <taxon>Streptophyta</taxon>
        <taxon>Embryophyta</taxon>
        <taxon>Tracheophyta</taxon>
        <taxon>Spermatophyta</taxon>
        <taxon>Magnoliopsida</taxon>
        <taxon>eudicotyledons</taxon>
        <taxon>Gunneridae</taxon>
        <taxon>Pentapetalae</taxon>
        <taxon>rosids</taxon>
        <taxon>malvids</taxon>
        <taxon>Brassicales</taxon>
        <taxon>Brassicaceae</taxon>
        <taxon>Camelineae</taxon>
        <taxon>Arabidopsis</taxon>
    </lineage>
</organism>
<dbReference type="CDD" id="cd01650">
    <property type="entry name" value="RT_nLTR_like"/>
    <property type="match status" value="1"/>
</dbReference>
<dbReference type="Pfam" id="PF13966">
    <property type="entry name" value="zf-RVT"/>
    <property type="match status" value="1"/>
</dbReference>
<keyword evidence="3" id="KW-0540">Nuclease</keyword>
<accession>A0A8T1Y7R5</accession>
<dbReference type="GO" id="GO:0004523">
    <property type="term" value="F:RNA-DNA hybrid ribonuclease activity"/>
    <property type="evidence" value="ECO:0007669"/>
    <property type="project" value="InterPro"/>
</dbReference>
<dbReference type="PROSITE" id="PS50878">
    <property type="entry name" value="RT_POL"/>
    <property type="match status" value="1"/>
</dbReference>
<proteinExistence type="predicted"/>
<dbReference type="InterPro" id="IPR026960">
    <property type="entry name" value="RVT-Znf"/>
</dbReference>
<dbReference type="InterPro" id="IPR002156">
    <property type="entry name" value="RNaseH_domain"/>
</dbReference>
<dbReference type="Pfam" id="PF03372">
    <property type="entry name" value="Exo_endo_phos"/>
    <property type="match status" value="1"/>
</dbReference>
<dbReference type="Proteomes" id="UP000694240">
    <property type="component" value="Chromosome 12"/>
</dbReference>
<evidence type="ECO:0000256" key="1">
    <source>
        <dbReference type="SAM" id="MobiDB-lite"/>
    </source>
</evidence>
<dbReference type="Pfam" id="PF13456">
    <property type="entry name" value="RVT_3"/>
    <property type="match status" value="1"/>
</dbReference>
<dbReference type="EMBL" id="JAEFBK010000012">
    <property type="protein sequence ID" value="KAG7543186.1"/>
    <property type="molecule type" value="Genomic_DNA"/>
</dbReference>